<evidence type="ECO:0000313" key="2">
    <source>
        <dbReference type="Proteomes" id="UP000050525"/>
    </source>
</evidence>
<comment type="caution">
    <text evidence="1">The sequence shown here is derived from an EMBL/GenBank/DDBJ whole genome shotgun (WGS) entry which is preliminary data.</text>
</comment>
<accession>A0A151M076</accession>
<dbReference type="EMBL" id="AKHW03006853">
    <property type="protein sequence ID" value="KYO17925.1"/>
    <property type="molecule type" value="Genomic_DNA"/>
</dbReference>
<protein>
    <submittedName>
        <fullName evidence="1">Uncharacterized protein</fullName>
    </submittedName>
</protein>
<organism evidence="1 2">
    <name type="scientific">Alligator mississippiensis</name>
    <name type="common">American alligator</name>
    <dbReference type="NCBI Taxonomy" id="8496"/>
    <lineage>
        <taxon>Eukaryota</taxon>
        <taxon>Metazoa</taxon>
        <taxon>Chordata</taxon>
        <taxon>Craniata</taxon>
        <taxon>Vertebrata</taxon>
        <taxon>Euteleostomi</taxon>
        <taxon>Archelosauria</taxon>
        <taxon>Archosauria</taxon>
        <taxon>Crocodylia</taxon>
        <taxon>Alligatoridae</taxon>
        <taxon>Alligatorinae</taxon>
        <taxon>Alligator</taxon>
    </lineage>
</organism>
<evidence type="ECO:0000313" key="1">
    <source>
        <dbReference type="EMBL" id="KYO17925.1"/>
    </source>
</evidence>
<dbReference type="AlphaFoldDB" id="A0A151M076"/>
<keyword evidence="2" id="KW-1185">Reference proteome</keyword>
<proteinExistence type="predicted"/>
<reference evidence="1 2" key="1">
    <citation type="journal article" date="2012" name="Genome Biol.">
        <title>Sequencing three crocodilian genomes to illuminate the evolution of archosaurs and amniotes.</title>
        <authorList>
            <person name="St John J.A."/>
            <person name="Braun E.L."/>
            <person name="Isberg S.R."/>
            <person name="Miles L.G."/>
            <person name="Chong A.Y."/>
            <person name="Gongora J."/>
            <person name="Dalzell P."/>
            <person name="Moran C."/>
            <person name="Bed'hom B."/>
            <person name="Abzhanov A."/>
            <person name="Burgess S.C."/>
            <person name="Cooksey A.M."/>
            <person name="Castoe T.A."/>
            <person name="Crawford N.G."/>
            <person name="Densmore L.D."/>
            <person name="Drew J.C."/>
            <person name="Edwards S.V."/>
            <person name="Faircloth B.C."/>
            <person name="Fujita M.K."/>
            <person name="Greenwold M.J."/>
            <person name="Hoffmann F.G."/>
            <person name="Howard J.M."/>
            <person name="Iguchi T."/>
            <person name="Janes D.E."/>
            <person name="Khan S.Y."/>
            <person name="Kohno S."/>
            <person name="de Koning A.J."/>
            <person name="Lance S.L."/>
            <person name="McCarthy F.M."/>
            <person name="McCormack J.E."/>
            <person name="Merchant M.E."/>
            <person name="Peterson D.G."/>
            <person name="Pollock D.D."/>
            <person name="Pourmand N."/>
            <person name="Raney B.J."/>
            <person name="Roessler K.A."/>
            <person name="Sanford J.R."/>
            <person name="Sawyer R.H."/>
            <person name="Schmidt C.J."/>
            <person name="Triplett E.W."/>
            <person name="Tuberville T.D."/>
            <person name="Venegas-Anaya M."/>
            <person name="Howard J.T."/>
            <person name="Jarvis E.D."/>
            <person name="Guillette L.J.Jr."/>
            <person name="Glenn T.C."/>
            <person name="Green R.E."/>
            <person name="Ray D.A."/>
        </authorList>
    </citation>
    <scope>NUCLEOTIDE SEQUENCE [LARGE SCALE GENOMIC DNA]</scope>
    <source>
        <strain evidence="1">KSC_2009_1</strain>
    </source>
</reference>
<name>A0A151M076_ALLMI</name>
<dbReference type="Proteomes" id="UP000050525">
    <property type="component" value="Unassembled WGS sequence"/>
</dbReference>
<gene>
    <name evidence="1" type="ORF">Y1Q_0011562</name>
</gene>
<sequence length="84" mass="9404">MLGQYPGGAAPDRVGMPQEGKAYCQQVLAKFCPCCHDQALVLEDVWTRRVALKQLVAEIREKQKLAWDSYEELKQLQASIAIAV</sequence>